<dbReference type="STRING" id="255247.ABE41_004715"/>
<evidence type="ECO:0000313" key="2">
    <source>
        <dbReference type="Proteomes" id="UP000077412"/>
    </source>
</evidence>
<reference evidence="1 2" key="1">
    <citation type="submission" date="2016-08" db="EMBL/GenBank/DDBJ databases">
        <title>Complete genome sequence of Fictibacillus arsenicus G25-54, a strain with toxicity to nematodes and a potential arsenic-resistance activity.</title>
        <authorList>
            <person name="Zheng Z."/>
        </authorList>
    </citation>
    <scope>NUCLEOTIDE SEQUENCE [LARGE SCALE GENOMIC DNA]</scope>
    <source>
        <strain evidence="1 2">G25-54</strain>
    </source>
</reference>
<evidence type="ECO:0000313" key="1">
    <source>
        <dbReference type="EMBL" id="ANX11298.1"/>
    </source>
</evidence>
<dbReference type="Proteomes" id="UP000077412">
    <property type="component" value="Chromosome"/>
</dbReference>
<proteinExistence type="predicted"/>
<gene>
    <name evidence="1" type="ORF">ABE41_004715</name>
</gene>
<protein>
    <recommendedName>
        <fullName evidence="3">DUF2187 domain-containing protein</fullName>
    </recommendedName>
</protein>
<accession>A0A1B1Z1F4</accession>
<keyword evidence="2" id="KW-1185">Reference proteome</keyword>
<dbReference type="RefSeq" id="WP_066286993.1">
    <property type="nucleotide sequence ID" value="NZ_CP016761.1"/>
</dbReference>
<organism evidence="1 2">
    <name type="scientific">Fictibacillus arsenicus</name>
    <dbReference type="NCBI Taxonomy" id="255247"/>
    <lineage>
        <taxon>Bacteria</taxon>
        <taxon>Bacillati</taxon>
        <taxon>Bacillota</taxon>
        <taxon>Bacilli</taxon>
        <taxon>Bacillales</taxon>
        <taxon>Fictibacillaceae</taxon>
        <taxon>Fictibacillus</taxon>
    </lineage>
</organism>
<dbReference type="EMBL" id="CP016761">
    <property type="protein sequence ID" value="ANX11298.1"/>
    <property type="molecule type" value="Genomic_DNA"/>
</dbReference>
<name>A0A1B1Z1F4_9BACL</name>
<sequence>MNFTAGDKFIFEEIKVKVIEVKADSVIFEVSETGYEGDEGGLMEVPNAYLKEKKDQIRRCP</sequence>
<dbReference type="OrthoDB" id="2920690at2"/>
<dbReference type="KEGG" id="far:ABE41_004715"/>
<dbReference type="AlphaFoldDB" id="A0A1B1Z1F4"/>
<evidence type="ECO:0008006" key="3">
    <source>
        <dbReference type="Google" id="ProtNLM"/>
    </source>
</evidence>